<feature type="domain" description="Ig-like" evidence="4">
    <location>
        <begin position="1"/>
        <end position="114"/>
    </location>
</feature>
<keyword evidence="2" id="KW-1064">Adaptive immunity</keyword>
<evidence type="ECO:0000313" key="6">
    <source>
        <dbReference type="Proteomes" id="UP000694620"/>
    </source>
</evidence>
<sequence>DIVLTQKDNEVKKPGESLRLTCQGSGQNSAGSSVTAYWLSWIRQEPGKGLEWLGYINPDSSNIKYASSIQGRFTISRDNSKQALYLDMNNLKTEDTAKYYCTTVYWLTQFLSAF</sequence>
<dbReference type="Proteomes" id="UP000694620">
    <property type="component" value="Unassembled WGS sequence"/>
</dbReference>
<dbReference type="Gene3D" id="2.60.40.10">
    <property type="entry name" value="Immunoglobulins"/>
    <property type="match status" value="1"/>
</dbReference>
<evidence type="ECO:0000256" key="1">
    <source>
        <dbReference type="ARBA" id="ARBA00022859"/>
    </source>
</evidence>
<evidence type="ECO:0000259" key="4">
    <source>
        <dbReference type="PROSITE" id="PS50835"/>
    </source>
</evidence>
<reference evidence="5" key="1">
    <citation type="submission" date="2025-08" db="UniProtKB">
        <authorList>
            <consortium name="Ensembl"/>
        </authorList>
    </citation>
    <scope>IDENTIFICATION</scope>
</reference>
<keyword evidence="6" id="KW-1185">Reference proteome</keyword>
<dbReference type="GO" id="GO:0005576">
    <property type="term" value="C:extracellular region"/>
    <property type="evidence" value="ECO:0007669"/>
    <property type="project" value="UniProtKB-ARBA"/>
</dbReference>
<evidence type="ECO:0000256" key="2">
    <source>
        <dbReference type="ARBA" id="ARBA00023130"/>
    </source>
</evidence>
<dbReference type="SMART" id="SM00409">
    <property type="entry name" value="IG"/>
    <property type="match status" value="1"/>
</dbReference>
<keyword evidence="1" id="KW-0391">Immunity</keyword>
<dbReference type="InterPro" id="IPR007110">
    <property type="entry name" value="Ig-like_dom"/>
</dbReference>
<dbReference type="InterPro" id="IPR013783">
    <property type="entry name" value="Ig-like_fold"/>
</dbReference>
<dbReference type="InterPro" id="IPR013106">
    <property type="entry name" value="Ig_V-set"/>
</dbReference>
<dbReference type="PROSITE" id="PS50835">
    <property type="entry name" value="IG_LIKE"/>
    <property type="match status" value="1"/>
</dbReference>
<dbReference type="SMART" id="SM00406">
    <property type="entry name" value="IGv"/>
    <property type="match status" value="1"/>
</dbReference>
<dbReference type="PANTHER" id="PTHR23266">
    <property type="entry name" value="IMMUNOGLOBULIN HEAVY CHAIN"/>
    <property type="match status" value="1"/>
</dbReference>
<evidence type="ECO:0000256" key="3">
    <source>
        <dbReference type="ARBA" id="ARBA00043265"/>
    </source>
</evidence>
<proteinExistence type="predicted"/>
<dbReference type="GO" id="GO:0002250">
    <property type="term" value="P:adaptive immune response"/>
    <property type="evidence" value="ECO:0007669"/>
    <property type="project" value="UniProtKB-KW"/>
</dbReference>
<name>A0A8C4SYW8_ERPCA</name>
<accession>A0A8C4SYW8</accession>
<dbReference type="InterPro" id="IPR050199">
    <property type="entry name" value="IgHV"/>
</dbReference>
<dbReference type="GO" id="GO:0019814">
    <property type="term" value="C:immunoglobulin complex"/>
    <property type="evidence" value="ECO:0007669"/>
    <property type="project" value="UniProtKB-KW"/>
</dbReference>
<keyword evidence="3" id="KW-1280">Immunoglobulin</keyword>
<dbReference type="InterPro" id="IPR036179">
    <property type="entry name" value="Ig-like_dom_sf"/>
</dbReference>
<dbReference type="AlphaFoldDB" id="A0A8C4SYW8"/>
<dbReference type="GeneTree" id="ENSGT01150000286938"/>
<protein>
    <submittedName>
        <fullName evidence="5">Immunoglobulin heavy variable 6-1</fullName>
    </submittedName>
</protein>
<dbReference type="Ensembl" id="ENSECRT00000025261.1">
    <property type="protein sequence ID" value="ENSECRP00000024724.1"/>
    <property type="gene ID" value="ENSECRG00000016757.1"/>
</dbReference>
<dbReference type="InterPro" id="IPR003599">
    <property type="entry name" value="Ig_sub"/>
</dbReference>
<evidence type="ECO:0000313" key="5">
    <source>
        <dbReference type="Ensembl" id="ENSECRP00000024724.1"/>
    </source>
</evidence>
<dbReference type="SUPFAM" id="SSF48726">
    <property type="entry name" value="Immunoglobulin"/>
    <property type="match status" value="1"/>
</dbReference>
<dbReference type="Pfam" id="PF07686">
    <property type="entry name" value="V-set"/>
    <property type="match status" value="1"/>
</dbReference>
<reference evidence="5" key="2">
    <citation type="submission" date="2025-09" db="UniProtKB">
        <authorList>
            <consortium name="Ensembl"/>
        </authorList>
    </citation>
    <scope>IDENTIFICATION</scope>
</reference>
<organism evidence="5 6">
    <name type="scientific">Erpetoichthys calabaricus</name>
    <name type="common">Rope fish</name>
    <name type="synonym">Calamoichthys calabaricus</name>
    <dbReference type="NCBI Taxonomy" id="27687"/>
    <lineage>
        <taxon>Eukaryota</taxon>
        <taxon>Metazoa</taxon>
        <taxon>Chordata</taxon>
        <taxon>Craniata</taxon>
        <taxon>Vertebrata</taxon>
        <taxon>Euteleostomi</taxon>
        <taxon>Actinopterygii</taxon>
        <taxon>Polypteriformes</taxon>
        <taxon>Polypteridae</taxon>
        <taxon>Erpetoichthys</taxon>
    </lineage>
</organism>
<dbReference type="FunFam" id="2.60.40.10:FF:001594">
    <property type="entry name" value="Immunoglobulin heavy variable 9-4"/>
    <property type="match status" value="1"/>
</dbReference>